<accession>A0A2H3EFC7</accession>
<name>A0A2H3EFC7_ARMGA</name>
<keyword evidence="2" id="KW-1185">Reference proteome</keyword>
<organism evidence="1 2">
    <name type="scientific">Armillaria gallica</name>
    <name type="common">Bulbous honey fungus</name>
    <name type="synonym">Armillaria bulbosa</name>
    <dbReference type="NCBI Taxonomy" id="47427"/>
    <lineage>
        <taxon>Eukaryota</taxon>
        <taxon>Fungi</taxon>
        <taxon>Dikarya</taxon>
        <taxon>Basidiomycota</taxon>
        <taxon>Agaricomycotina</taxon>
        <taxon>Agaricomycetes</taxon>
        <taxon>Agaricomycetidae</taxon>
        <taxon>Agaricales</taxon>
        <taxon>Marasmiineae</taxon>
        <taxon>Physalacriaceae</taxon>
        <taxon>Armillaria</taxon>
    </lineage>
</organism>
<protein>
    <submittedName>
        <fullName evidence="1">Uncharacterized protein</fullName>
    </submittedName>
</protein>
<gene>
    <name evidence="1" type="ORF">ARMGADRAFT_568847</name>
</gene>
<evidence type="ECO:0000313" key="2">
    <source>
        <dbReference type="Proteomes" id="UP000217790"/>
    </source>
</evidence>
<proteinExistence type="predicted"/>
<evidence type="ECO:0000313" key="1">
    <source>
        <dbReference type="EMBL" id="PBK98126.1"/>
    </source>
</evidence>
<sequence length="132" mass="15440">MYRFAVKVSDPMYKLILSLLIFLPGWAFVRSWRRVTSGAKLQRPVRSCYRYGLVLVMTLLKYPDMVGRPYRRPSYIGNGKWRGECPCGMEVIFLARFPNSWFFYCDTFNSSIPALAFITINIQLSEMNVLYP</sequence>
<dbReference type="InParanoid" id="A0A2H3EFC7"/>
<dbReference type="AlphaFoldDB" id="A0A2H3EFC7"/>
<dbReference type="Proteomes" id="UP000217790">
    <property type="component" value="Unassembled WGS sequence"/>
</dbReference>
<dbReference type="EMBL" id="KZ293648">
    <property type="protein sequence ID" value="PBK98126.1"/>
    <property type="molecule type" value="Genomic_DNA"/>
</dbReference>
<reference evidence="2" key="1">
    <citation type="journal article" date="2017" name="Nat. Ecol. Evol.">
        <title>Genome expansion and lineage-specific genetic innovations in the forest pathogenic fungi Armillaria.</title>
        <authorList>
            <person name="Sipos G."/>
            <person name="Prasanna A.N."/>
            <person name="Walter M.C."/>
            <person name="O'Connor E."/>
            <person name="Balint B."/>
            <person name="Krizsan K."/>
            <person name="Kiss B."/>
            <person name="Hess J."/>
            <person name="Varga T."/>
            <person name="Slot J."/>
            <person name="Riley R."/>
            <person name="Boka B."/>
            <person name="Rigling D."/>
            <person name="Barry K."/>
            <person name="Lee J."/>
            <person name="Mihaltcheva S."/>
            <person name="LaButti K."/>
            <person name="Lipzen A."/>
            <person name="Waldron R."/>
            <person name="Moloney N.M."/>
            <person name="Sperisen C."/>
            <person name="Kredics L."/>
            <person name="Vagvoelgyi C."/>
            <person name="Patrignani A."/>
            <person name="Fitzpatrick D."/>
            <person name="Nagy I."/>
            <person name="Doyle S."/>
            <person name="Anderson J.B."/>
            <person name="Grigoriev I.V."/>
            <person name="Gueldener U."/>
            <person name="Muensterkoetter M."/>
            <person name="Nagy L.G."/>
        </authorList>
    </citation>
    <scope>NUCLEOTIDE SEQUENCE [LARGE SCALE GENOMIC DNA]</scope>
    <source>
        <strain evidence="2">Ar21-2</strain>
    </source>
</reference>